<dbReference type="RefSeq" id="WP_193954143.1">
    <property type="nucleotide sequence ID" value="NZ_JADEYS010000015.1"/>
</dbReference>
<dbReference type="Pfam" id="PF06568">
    <property type="entry name" value="YjiS-like"/>
    <property type="match status" value="1"/>
</dbReference>
<name>A0A8J7FFH1_9GAMM</name>
<evidence type="ECO:0000313" key="2">
    <source>
        <dbReference type="EMBL" id="MBE9398509.1"/>
    </source>
</evidence>
<dbReference type="AlphaFoldDB" id="A0A8J7FFH1"/>
<evidence type="ECO:0000259" key="1">
    <source>
        <dbReference type="Pfam" id="PF06568"/>
    </source>
</evidence>
<accession>A0A8J7FFH1</accession>
<keyword evidence="3" id="KW-1185">Reference proteome</keyword>
<organism evidence="2 3">
    <name type="scientific">Pontibacterium sinense</name>
    <dbReference type="NCBI Taxonomy" id="2781979"/>
    <lineage>
        <taxon>Bacteria</taxon>
        <taxon>Pseudomonadati</taxon>
        <taxon>Pseudomonadota</taxon>
        <taxon>Gammaproteobacteria</taxon>
        <taxon>Oceanospirillales</taxon>
        <taxon>Oceanospirillaceae</taxon>
        <taxon>Pontibacterium</taxon>
    </lineage>
</organism>
<reference evidence="2" key="1">
    <citation type="submission" date="2020-10" db="EMBL/GenBank/DDBJ databases">
        <title>Bacterium isolated from coastal waters sediment.</title>
        <authorList>
            <person name="Chen R.-J."/>
            <person name="Lu D.-C."/>
            <person name="Zhu K.-L."/>
            <person name="Du Z.-J."/>
        </authorList>
    </citation>
    <scope>NUCLEOTIDE SEQUENCE</scope>
    <source>
        <strain evidence="2">N1Y112</strain>
    </source>
</reference>
<evidence type="ECO:0000313" key="3">
    <source>
        <dbReference type="Proteomes" id="UP000640333"/>
    </source>
</evidence>
<dbReference type="EMBL" id="JADEYS010000015">
    <property type="protein sequence ID" value="MBE9398509.1"/>
    <property type="molecule type" value="Genomic_DNA"/>
</dbReference>
<dbReference type="InterPro" id="IPR009506">
    <property type="entry name" value="YjiS-like"/>
</dbReference>
<comment type="caution">
    <text evidence="2">The sequence shown here is derived from an EMBL/GenBank/DDBJ whole genome shotgun (WGS) entry which is preliminary data.</text>
</comment>
<protein>
    <submittedName>
        <fullName evidence="2">DUF1127 domain-containing protein</fullName>
    </submittedName>
</protein>
<sequence length="58" mass="6973">MKRVIRQKVNTGLGTCFSWYQRYRTRRQLLTLNRDQLKDIGVSRACAQEEAAKPFWRK</sequence>
<proteinExistence type="predicted"/>
<gene>
    <name evidence="2" type="ORF">IOQ59_14705</name>
</gene>
<feature type="domain" description="YjiS-like" evidence="1">
    <location>
        <begin position="18"/>
        <end position="45"/>
    </location>
</feature>
<dbReference type="Proteomes" id="UP000640333">
    <property type="component" value="Unassembled WGS sequence"/>
</dbReference>